<gene>
    <name evidence="2" type="ORF">KP79_PYT18621</name>
</gene>
<dbReference type="EMBL" id="NEDP02000890">
    <property type="protein sequence ID" value="OWF54765.1"/>
    <property type="molecule type" value="Genomic_DNA"/>
</dbReference>
<organism evidence="2 3">
    <name type="scientific">Mizuhopecten yessoensis</name>
    <name type="common">Japanese scallop</name>
    <name type="synonym">Patinopecten yessoensis</name>
    <dbReference type="NCBI Taxonomy" id="6573"/>
    <lineage>
        <taxon>Eukaryota</taxon>
        <taxon>Metazoa</taxon>
        <taxon>Spiralia</taxon>
        <taxon>Lophotrochozoa</taxon>
        <taxon>Mollusca</taxon>
        <taxon>Bivalvia</taxon>
        <taxon>Autobranchia</taxon>
        <taxon>Pteriomorphia</taxon>
        <taxon>Pectinida</taxon>
        <taxon>Pectinoidea</taxon>
        <taxon>Pectinidae</taxon>
        <taxon>Mizuhopecten</taxon>
    </lineage>
</organism>
<evidence type="ECO:0000256" key="1">
    <source>
        <dbReference type="SAM" id="SignalP"/>
    </source>
</evidence>
<proteinExistence type="predicted"/>
<protein>
    <submittedName>
        <fullName evidence="2">Uncharacterized protein</fullName>
    </submittedName>
</protein>
<feature type="signal peptide" evidence="1">
    <location>
        <begin position="1"/>
        <end position="25"/>
    </location>
</feature>
<comment type="caution">
    <text evidence="2">The sequence shown here is derived from an EMBL/GenBank/DDBJ whole genome shotgun (WGS) entry which is preliminary data.</text>
</comment>
<dbReference type="AlphaFoldDB" id="A0A210R1L0"/>
<accession>A0A210R1L0</accession>
<reference evidence="2 3" key="1">
    <citation type="journal article" date="2017" name="Nat. Ecol. Evol.">
        <title>Scallop genome provides insights into evolution of bilaterian karyotype and development.</title>
        <authorList>
            <person name="Wang S."/>
            <person name="Zhang J."/>
            <person name="Jiao W."/>
            <person name="Li J."/>
            <person name="Xun X."/>
            <person name="Sun Y."/>
            <person name="Guo X."/>
            <person name="Huan P."/>
            <person name="Dong B."/>
            <person name="Zhang L."/>
            <person name="Hu X."/>
            <person name="Sun X."/>
            <person name="Wang J."/>
            <person name="Zhao C."/>
            <person name="Wang Y."/>
            <person name="Wang D."/>
            <person name="Huang X."/>
            <person name="Wang R."/>
            <person name="Lv J."/>
            <person name="Li Y."/>
            <person name="Zhang Z."/>
            <person name="Liu B."/>
            <person name="Lu W."/>
            <person name="Hui Y."/>
            <person name="Liang J."/>
            <person name="Zhou Z."/>
            <person name="Hou R."/>
            <person name="Li X."/>
            <person name="Liu Y."/>
            <person name="Li H."/>
            <person name="Ning X."/>
            <person name="Lin Y."/>
            <person name="Zhao L."/>
            <person name="Xing Q."/>
            <person name="Dou J."/>
            <person name="Li Y."/>
            <person name="Mao J."/>
            <person name="Guo H."/>
            <person name="Dou H."/>
            <person name="Li T."/>
            <person name="Mu C."/>
            <person name="Jiang W."/>
            <person name="Fu Q."/>
            <person name="Fu X."/>
            <person name="Miao Y."/>
            <person name="Liu J."/>
            <person name="Yu Q."/>
            <person name="Li R."/>
            <person name="Liao H."/>
            <person name="Li X."/>
            <person name="Kong Y."/>
            <person name="Jiang Z."/>
            <person name="Chourrout D."/>
            <person name="Li R."/>
            <person name="Bao Z."/>
        </authorList>
    </citation>
    <scope>NUCLEOTIDE SEQUENCE [LARGE SCALE GENOMIC DNA]</scope>
    <source>
        <strain evidence="2 3">PY_sf001</strain>
    </source>
</reference>
<evidence type="ECO:0000313" key="3">
    <source>
        <dbReference type="Proteomes" id="UP000242188"/>
    </source>
</evidence>
<dbReference type="Proteomes" id="UP000242188">
    <property type="component" value="Unassembled WGS sequence"/>
</dbReference>
<keyword evidence="3" id="KW-1185">Reference proteome</keyword>
<name>A0A210R1L0_MIZYE</name>
<dbReference type="OrthoDB" id="6101026at2759"/>
<keyword evidence="1" id="KW-0732">Signal</keyword>
<sequence length="128" mass="14730">MLPLPNLNTLLYVCLACLFLVVLDASPVRTLTKQDVEARILDAITKDFQRNLANYETDYSKPFRHIWKDSDNEEMSKHRVKRIGIAGHENMDRMMNTLGNRPSLSISGNMGNIQSMMNRMMEKMRPNG</sequence>
<feature type="chain" id="PRO_5011967612" evidence="1">
    <location>
        <begin position="26"/>
        <end position="128"/>
    </location>
</feature>
<evidence type="ECO:0000313" key="2">
    <source>
        <dbReference type="EMBL" id="OWF54765.1"/>
    </source>
</evidence>